<dbReference type="AlphaFoldDB" id="A0A7J7IGE7"/>
<evidence type="ECO:0000259" key="1">
    <source>
        <dbReference type="Pfam" id="PF07109"/>
    </source>
</evidence>
<keyword evidence="3" id="KW-1185">Reference proteome</keyword>
<dbReference type="Pfam" id="PF07109">
    <property type="entry name" value="Mg-por_mtran_C"/>
    <property type="match status" value="1"/>
</dbReference>
<dbReference type="Proteomes" id="UP000530660">
    <property type="component" value="Unassembled WGS sequence"/>
</dbReference>
<dbReference type="EMBL" id="VWRR01000011">
    <property type="protein sequence ID" value="KAF6002098.1"/>
    <property type="molecule type" value="Genomic_DNA"/>
</dbReference>
<reference evidence="2 3" key="1">
    <citation type="journal article" date="2020" name="J. Phycol.">
        <title>Comparative genome analysis reveals Cyanidiococcus gen. nov., a new extremophilic red algal genus sister to Cyanidioschyzon (Cyanidioschyzonaceae, Rhodophyta).</title>
        <authorList>
            <person name="Liu S.-L."/>
            <person name="Chiang Y.-R."/>
            <person name="Yoon H.S."/>
            <person name="Fu H.-Y."/>
        </authorList>
    </citation>
    <scope>NUCLEOTIDE SEQUENCE [LARGE SCALE GENOMIC DNA]</scope>
    <source>
        <strain evidence="2 3">THAL066</strain>
    </source>
</reference>
<dbReference type="InterPro" id="IPR029063">
    <property type="entry name" value="SAM-dependent_MTases_sf"/>
</dbReference>
<dbReference type="InterPro" id="IPR010251">
    <property type="entry name" value="Mg_prot_MeTrfase"/>
</dbReference>
<dbReference type="NCBIfam" id="TIGR02021">
    <property type="entry name" value="BchM-ChlM"/>
    <property type="match status" value="1"/>
</dbReference>
<dbReference type="OrthoDB" id="66144at2759"/>
<evidence type="ECO:0000313" key="2">
    <source>
        <dbReference type="EMBL" id="KAF6002098.1"/>
    </source>
</evidence>
<protein>
    <recommendedName>
        <fullName evidence="1">Magnesium-protoporphyrin IX methyltransferase C-terminal domain-containing protein</fullName>
    </recommendedName>
</protein>
<dbReference type="Gene3D" id="3.40.50.150">
    <property type="entry name" value="Vaccinia Virus protein VP39"/>
    <property type="match status" value="1"/>
</dbReference>
<dbReference type="PROSITE" id="PS51556">
    <property type="entry name" value="SAM_MT_MG_PIX"/>
    <property type="match status" value="1"/>
</dbReference>
<accession>A0A7J7IGE7</accession>
<evidence type="ECO:0000313" key="3">
    <source>
        <dbReference type="Proteomes" id="UP000530660"/>
    </source>
</evidence>
<gene>
    <name evidence="2" type="ORF">F1559_000364</name>
</gene>
<dbReference type="CDD" id="cd02440">
    <property type="entry name" value="AdoMet_MTases"/>
    <property type="match status" value="1"/>
</dbReference>
<comment type="caution">
    <text evidence="2">The sequence shown here is derived from an EMBL/GenBank/DDBJ whole genome shotgun (WGS) entry which is preliminary data.</text>
</comment>
<dbReference type="GO" id="GO:0046406">
    <property type="term" value="F:magnesium protoporphyrin IX methyltransferase activity"/>
    <property type="evidence" value="ECO:0007669"/>
    <property type="project" value="InterPro"/>
</dbReference>
<feature type="domain" description="Magnesium-protoporphyrin IX methyltransferase C-terminal" evidence="1">
    <location>
        <begin position="198"/>
        <end position="294"/>
    </location>
</feature>
<name>A0A7J7IGE7_9RHOD</name>
<dbReference type="GO" id="GO:0015995">
    <property type="term" value="P:chlorophyll biosynthetic process"/>
    <property type="evidence" value="ECO:0007669"/>
    <property type="project" value="InterPro"/>
</dbReference>
<organism evidence="2 3">
    <name type="scientific">Cyanidiococcus yangmingshanensis</name>
    <dbReference type="NCBI Taxonomy" id="2690220"/>
    <lineage>
        <taxon>Eukaryota</taxon>
        <taxon>Rhodophyta</taxon>
        <taxon>Bangiophyceae</taxon>
        <taxon>Cyanidiales</taxon>
        <taxon>Cyanidiaceae</taxon>
        <taxon>Cyanidiococcus</taxon>
    </lineage>
</organism>
<sequence length="294" mass="33629">MHVAWVFSTGLPRNRTALTRPFHHEPFASKERFSVARQWARSRWPLRYGYASRGRAQTLACCQLDDKQIVTEYFNTVGFDRWRRIYSETEQVNRVQLDIRLGHAETVSKVLGMLDAAAIDWGQHTVCDAGCGVGSLAIPIAQRTPARLLAFDISAAMTEEARERAQRLLTPEQLARCEFRTADLESIQGADPVDTVCCIDVMIHYPAEQVEAMLSHLSKLARQRLVISFAPRTFYYVLLKRIGDFFPGPSKATRAYLHSEEKIRDILQRNGWRVQSEAFTATRFYFSKVLEAVR</sequence>
<proteinExistence type="predicted"/>
<dbReference type="InterPro" id="IPR010940">
    <property type="entry name" value="Mg_prot_MeTrfase_C"/>
</dbReference>
<dbReference type="SUPFAM" id="SSF53335">
    <property type="entry name" value="S-adenosyl-L-methionine-dependent methyltransferases"/>
    <property type="match status" value="1"/>
</dbReference>